<reference evidence="1 2" key="1">
    <citation type="submission" date="2019-06" db="EMBL/GenBank/DDBJ databases">
        <title>Genome sequence analysis of &gt;100 Bacillus licheniformis strains suggests intrinsic resistance to this species.</title>
        <authorList>
            <person name="Wels M."/>
            <person name="Siezen R.J."/>
            <person name="Johansen E."/>
            <person name="Stuer-Lauridsen B."/>
            <person name="Bjerre K."/>
            <person name="Nielsen B.K.K."/>
        </authorList>
    </citation>
    <scope>NUCLEOTIDE SEQUENCE [LARGE SCALE GENOMIC DNA]</scope>
    <source>
        <strain evidence="1 2">BAC-16736</strain>
    </source>
</reference>
<protein>
    <submittedName>
        <fullName evidence="1">Uncharacterized protein</fullName>
    </submittedName>
</protein>
<evidence type="ECO:0000313" key="2">
    <source>
        <dbReference type="Proteomes" id="UP000435910"/>
    </source>
</evidence>
<evidence type="ECO:0000313" key="1">
    <source>
        <dbReference type="EMBL" id="TWL29573.1"/>
    </source>
</evidence>
<proteinExistence type="predicted"/>
<accession>A0A8B5YDV6</accession>
<name>A0A8B5YDV6_BACLI</name>
<dbReference type="Proteomes" id="UP000435910">
    <property type="component" value="Unassembled WGS sequence"/>
</dbReference>
<comment type="caution">
    <text evidence="1">The sequence shown here is derived from an EMBL/GenBank/DDBJ whole genome shotgun (WGS) entry which is preliminary data.</text>
</comment>
<dbReference type="AlphaFoldDB" id="A0A8B5YDV6"/>
<sequence length="37" mass="4318">MPILKRIEKEWAGIEKNAPRARFLFAVCFQRGLLTIT</sequence>
<gene>
    <name evidence="1" type="ORF">CHCC16736_0167</name>
</gene>
<organism evidence="1 2">
    <name type="scientific">Bacillus licheniformis</name>
    <dbReference type="NCBI Taxonomy" id="1402"/>
    <lineage>
        <taxon>Bacteria</taxon>
        <taxon>Bacillati</taxon>
        <taxon>Bacillota</taxon>
        <taxon>Bacilli</taxon>
        <taxon>Bacillales</taxon>
        <taxon>Bacillaceae</taxon>
        <taxon>Bacillus</taxon>
    </lineage>
</organism>
<dbReference type="EMBL" id="NILC01000019">
    <property type="protein sequence ID" value="TWL29573.1"/>
    <property type="molecule type" value="Genomic_DNA"/>
</dbReference>